<dbReference type="GO" id="GO:0008483">
    <property type="term" value="F:transaminase activity"/>
    <property type="evidence" value="ECO:0007669"/>
    <property type="project" value="UniProtKB-KW"/>
</dbReference>
<keyword evidence="8" id="KW-1185">Reference proteome</keyword>
<dbReference type="Gene3D" id="3.90.1150.10">
    <property type="entry name" value="Aspartate Aminotransferase, domain 1"/>
    <property type="match status" value="1"/>
</dbReference>
<dbReference type="Proteomes" id="UP001596072">
    <property type="component" value="Unassembled WGS sequence"/>
</dbReference>
<comment type="cofactor">
    <cofactor evidence="1">
        <name>pyridoxal 5'-phosphate</name>
        <dbReference type="ChEBI" id="CHEBI:597326"/>
    </cofactor>
</comment>
<gene>
    <name evidence="7" type="ORF">ACFPQB_14680</name>
</gene>
<evidence type="ECO:0000259" key="6">
    <source>
        <dbReference type="Pfam" id="PF00155"/>
    </source>
</evidence>
<keyword evidence="4" id="KW-0663">Pyridoxal phosphate</keyword>
<proteinExistence type="predicted"/>
<dbReference type="PANTHER" id="PTHR42885:SF2">
    <property type="entry name" value="HISTIDINOL-PHOSPHATE AMINOTRANSFERASE"/>
    <property type="match status" value="1"/>
</dbReference>
<dbReference type="Pfam" id="PF00155">
    <property type="entry name" value="Aminotran_1_2"/>
    <property type="match status" value="1"/>
</dbReference>
<feature type="compositionally biased region" description="Basic and acidic residues" evidence="5">
    <location>
        <begin position="374"/>
        <end position="383"/>
    </location>
</feature>
<protein>
    <submittedName>
        <fullName evidence="7">Aminotransferase class I/II-fold pyridoxal phosphate-dependent enzyme</fullName>
    </submittedName>
</protein>
<dbReference type="RefSeq" id="WP_240769497.1">
    <property type="nucleotide sequence ID" value="NZ_JBHSNS010000007.1"/>
</dbReference>
<dbReference type="Gene3D" id="3.40.640.10">
    <property type="entry name" value="Type I PLP-dependent aspartate aminotransferase-like (Major domain)"/>
    <property type="match status" value="1"/>
</dbReference>
<evidence type="ECO:0000313" key="7">
    <source>
        <dbReference type="EMBL" id="MFC5730165.1"/>
    </source>
</evidence>
<dbReference type="CDD" id="cd00609">
    <property type="entry name" value="AAT_like"/>
    <property type="match status" value="1"/>
</dbReference>
<organism evidence="7 8">
    <name type="scientific">Nocardioides vastitatis</name>
    <dbReference type="NCBI Taxonomy" id="2568655"/>
    <lineage>
        <taxon>Bacteria</taxon>
        <taxon>Bacillati</taxon>
        <taxon>Actinomycetota</taxon>
        <taxon>Actinomycetes</taxon>
        <taxon>Propionibacteriales</taxon>
        <taxon>Nocardioidaceae</taxon>
        <taxon>Nocardioides</taxon>
    </lineage>
</organism>
<keyword evidence="3" id="KW-0808">Transferase</keyword>
<dbReference type="InterPro" id="IPR004839">
    <property type="entry name" value="Aminotransferase_I/II_large"/>
</dbReference>
<evidence type="ECO:0000256" key="3">
    <source>
        <dbReference type="ARBA" id="ARBA00022679"/>
    </source>
</evidence>
<evidence type="ECO:0000313" key="8">
    <source>
        <dbReference type="Proteomes" id="UP001596072"/>
    </source>
</evidence>
<feature type="domain" description="Aminotransferase class I/classII large" evidence="6">
    <location>
        <begin position="77"/>
        <end position="346"/>
    </location>
</feature>
<comment type="caution">
    <text evidence="7">The sequence shown here is derived from an EMBL/GenBank/DDBJ whole genome shotgun (WGS) entry which is preliminary data.</text>
</comment>
<dbReference type="EMBL" id="JBHSNS010000007">
    <property type="protein sequence ID" value="MFC5730165.1"/>
    <property type="molecule type" value="Genomic_DNA"/>
</dbReference>
<dbReference type="InterPro" id="IPR015424">
    <property type="entry name" value="PyrdxlP-dep_Trfase"/>
</dbReference>
<dbReference type="InterPro" id="IPR015421">
    <property type="entry name" value="PyrdxlP-dep_Trfase_major"/>
</dbReference>
<dbReference type="InterPro" id="IPR015422">
    <property type="entry name" value="PyrdxlP-dep_Trfase_small"/>
</dbReference>
<feature type="region of interest" description="Disordered" evidence="5">
    <location>
        <begin position="362"/>
        <end position="383"/>
    </location>
</feature>
<accession>A0ABW0ZNF5</accession>
<reference evidence="8" key="1">
    <citation type="journal article" date="2019" name="Int. J. Syst. Evol. Microbiol.">
        <title>The Global Catalogue of Microorganisms (GCM) 10K type strain sequencing project: providing services to taxonomists for standard genome sequencing and annotation.</title>
        <authorList>
            <consortium name="The Broad Institute Genomics Platform"/>
            <consortium name="The Broad Institute Genome Sequencing Center for Infectious Disease"/>
            <person name="Wu L."/>
            <person name="Ma J."/>
        </authorList>
    </citation>
    <scope>NUCLEOTIDE SEQUENCE [LARGE SCALE GENOMIC DNA]</scope>
    <source>
        <strain evidence="8">YIM 94188</strain>
    </source>
</reference>
<name>A0ABW0ZNF5_9ACTN</name>
<evidence type="ECO:0000256" key="4">
    <source>
        <dbReference type="ARBA" id="ARBA00022898"/>
    </source>
</evidence>
<sequence>MTGGVIGASPLALFRAELLSDRIPGPPTEPIDCSRNEFLHPHPILGRSGWPSLDPASICRYQPNPRLVAQLATRFDCDPAMLRVHNGAEAALKTIFAALARIENATLLLPQPGWEYHDTLAERYGLRTEFYRYLDEGDARVLDVADLERRIDRLECPAVLIVSPSNPLGARVGDDQLQALARQVSGKGYCIVDQAYFGFAGPATNDWSVGEALDGLPGTILVRTLSKYYGIPGVRVGFTAAHPSVHGQFGIDPDYLGFNIFADEFAVSCLEAHDEFERIAATVVGQRDALAAGLSRIPGFQPFRSDANFLLVRTPGPGYAPWLDQHGVRVRTFTSELADCVRITVPPEPHVRWILEASESFDPGPSGHPVPTRVEQDRPCMHS</sequence>
<dbReference type="SUPFAM" id="SSF53383">
    <property type="entry name" value="PLP-dependent transferases"/>
    <property type="match status" value="1"/>
</dbReference>
<evidence type="ECO:0000256" key="5">
    <source>
        <dbReference type="SAM" id="MobiDB-lite"/>
    </source>
</evidence>
<dbReference type="PANTHER" id="PTHR42885">
    <property type="entry name" value="HISTIDINOL-PHOSPHATE AMINOTRANSFERASE-RELATED"/>
    <property type="match status" value="1"/>
</dbReference>
<evidence type="ECO:0000256" key="1">
    <source>
        <dbReference type="ARBA" id="ARBA00001933"/>
    </source>
</evidence>
<evidence type="ECO:0000256" key="2">
    <source>
        <dbReference type="ARBA" id="ARBA00022576"/>
    </source>
</evidence>
<keyword evidence="2 7" id="KW-0032">Aminotransferase</keyword>